<dbReference type="AlphaFoldDB" id="A0A540MA01"/>
<reference evidence="2 3" key="1">
    <citation type="journal article" date="2019" name="G3 (Bethesda)">
        <title>Sequencing of a Wild Apple (Malus baccata) Genome Unravels the Differences Between Cultivated and Wild Apple Species Regarding Disease Resistance and Cold Tolerance.</title>
        <authorList>
            <person name="Chen X."/>
        </authorList>
    </citation>
    <scope>NUCLEOTIDE SEQUENCE [LARGE SCALE GENOMIC DNA]</scope>
    <source>
        <strain evidence="3">cv. Shandingzi</strain>
        <tissue evidence="2">Leaves</tissue>
    </source>
</reference>
<proteinExistence type="predicted"/>
<accession>A0A540MA01</accession>
<dbReference type="EMBL" id="VIEB01000317">
    <property type="protein sequence ID" value="TQD95372.1"/>
    <property type="molecule type" value="Genomic_DNA"/>
</dbReference>
<evidence type="ECO:0000313" key="2">
    <source>
        <dbReference type="EMBL" id="TQD95372.1"/>
    </source>
</evidence>
<keyword evidence="3" id="KW-1185">Reference proteome</keyword>
<evidence type="ECO:0000256" key="1">
    <source>
        <dbReference type="SAM" id="MobiDB-lite"/>
    </source>
</evidence>
<protein>
    <submittedName>
        <fullName evidence="2">Uncharacterized protein</fullName>
    </submittedName>
</protein>
<gene>
    <name evidence="2" type="ORF">C1H46_019010</name>
</gene>
<feature type="region of interest" description="Disordered" evidence="1">
    <location>
        <begin position="1"/>
        <end position="36"/>
    </location>
</feature>
<name>A0A540MA01_MALBA</name>
<dbReference type="Proteomes" id="UP000315295">
    <property type="component" value="Unassembled WGS sequence"/>
</dbReference>
<comment type="caution">
    <text evidence="2">The sequence shown here is derived from an EMBL/GenBank/DDBJ whole genome shotgun (WGS) entry which is preliminary data.</text>
</comment>
<sequence length="67" mass="7338">MDRSSGIEERQMKGNKASPTRSSGIEERQRKGNKASLTVRSNVAAMGLCCCSDRRRWGCEVAVDGYG</sequence>
<feature type="compositionally biased region" description="Basic and acidic residues" evidence="1">
    <location>
        <begin position="1"/>
        <end position="12"/>
    </location>
</feature>
<evidence type="ECO:0000313" key="3">
    <source>
        <dbReference type="Proteomes" id="UP000315295"/>
    </source>
</evidence>
<organism evidence="2 3">
    <name type="scientific">Malus baccata</name>
    <name type="common">Siberian crab apple</name>
    <name type="synonym">Pyrus baccata</name>
    <dbReference type="NCBI Taxonomy" id="106549"/>
    <lineage>
        <taxon>Eukaryota</taxon>
        <taxon>Viridiplantae</taxon>
        <taxon>Streptophyta</taxon>
        <taxon>Embryophyta</taxon>
        <taxon>Tracheophyta</taxon>
        <taxon>Spermatophyta</taxon>
        <taxon>Magnoliopsida</taxon>
        <taxon>eudicotyledons</taxon>
        <taxon>Gunneridae</taxon>
        <taxon>Pentapetalae</taxon>
        <taxon>rosids</taxon>
        <taxon>fabids</taxon>
        <taxon>Rosales</taxon>
        <taxon>Rosaceae</taxon>
        <taxon>Amygdaloideae</taxon>
        <taxon>Maleae</taxon>
        <taxon>Malus</taxon>
    </lineage>
</organism>